<reference evidence="3" key="1">
    <citation type="submission" date="2021-12" db="EMBL/GenBank/DDBJ databases">
        <authorList>
            <person name="King R."/>
        </authorList>
    </citation>
    <scope>NUCLEOTIDE SEQUENCE</scope>
</reference>
<dbReference type="InterPro" id="IPR001202">
    <property type="entry name" value="WW_dom"/>
</dbReference>
<dbReference type="SUPFAM" id="SSF51045">
    <property type="entry name" value="WW domain"/>
    <property type="match status" value="1"/>
</dbReference>
<keyword evidence="1" id="KW-0472">Membrane</keyword>
<dbReference type="GO" id="GO:0005096">
    <property type="term" value="F:GTPase activator activity"/>
    <property type="evidence" value="ECO:0007669"/>
    <property type="project" value="TreeGrafter"/>
</dbReference>
<organism evidence="3 4">
    <name type="scientific">Diatraea saccharalis</name>
    <name type="common">sugarcane borer</name>
    <dbReference type="NCBI Taxonomy" id="40085"/>
    <lineage>
        <taxon>Eukaryota</taxon>
        <taxon>Metazoa</taxon>
        <taxon>Ecdysozoa</taxon>
        <taxon>Arthropoda</taxon>
        <taxon>Hexapoda</taxon>
        <taxon>Insecta</taxon>
        <taxon>Pterygota</taxon>
        <taxon>Neoptera</taxon>
        <taxon>Endopterygota</taxon>
        <taxon>Lepidoptera</taxon>
        <taxon>Glossata</taxon>
        <taxon>Ditrysia</taxon>
        <taxon>Pyraloidea</taxon>
        <taxon>Crambidae</taxon>
        <taxon>Crambinae</taxon>
        <taxon>Diatraea</taxon>
    </lineage>
</organism>
<dbReference type="SMART" id="SM00456">
    <property type="entry name" value="WW"/>
    <property type="match status" value="2"/>
</dbReference>
<evidence type="ECO:0000256" key="1">
    <source>
        <dbReference type="SAM" id="Phobius"/>
    </source>
</evidence>
<dbReference type="EMBL" id="OU893344">
    <property type="protein sequence ID" value="CAG9785197.1"/>
    <property type="molecule type" value="Genomic_DNA"/>
</dbReference>
<dbReference type="PANTHER" id="PTHR45876">
    <property type="entry name" value="FI04035P"/>
    <property type="match status" value="1"/>
</dbReference>
<dbReference type="Proteomes" id="UP001153714">
    <property type="component" value="Chromosome 13"/>
</dbReference>
<dbReference type="AlphaFoldDB" id="A0A9N9QX93"/>
<accession>A0A9N9QX93</accession>
<dbReference type="GO" id="GO:0005737">
    <property type="term" value="C:cytoplasm"/>
    <property type="evidence" value="ECO:0007669"/>
    <property type="project" value="TreeGrafter"/>
</dbReference>
<evidence type="ECO:0000313" key="3">
    <source>
        <dbReference type="EMBL" id="CAG9785197.1"/>
    </source>
</evidence>
<dbReference type="PROSITE" id="PS50020">
    <property type="entry name" value="WW_DOMAIN_2"/>
    <property type="match status" value="1"/>
</dbReference>
<name>A0A9N9QX93_9NEOP</name>
<feature type="transmembrane region" description="Helical" evidence="1">
    <location>
        <begin position="121"/>
        <end position="145"/>
    </location>
</feature>
<dbReference type="FunFam" id="2.20.70.10:FF:000022">
    <property type="entry name" value="Rho GTPase activating protein 39"/>
    <property type="match status" value="1"/>
</dbReference>
<keyword evidence="4" id="KW-1185">Reference proteome</keyword>
<dbReference type="Gene3D" id="2.20.70.10">
    <property type="match status" value="1"/>
</dbReference>
<gene>
    <name evidence="3" type="ORF">DIATSA_LOCUS3250</name>
</gene>
<dbReference type="PANTHER" id="PTHR45876:SF8">
    <property type="entry name" value="FI04035P"/>
    <property type="match status" value="1"/>
</dbReference>
<sequence>MSSERVEWVEIIEPKTKEHMYANLTTGECVWDPPEGVKVKRTDSSQWWELFDINTHRFYYYNASTQTTVWHRPTDCDIIPLAKLQTLKQNTDPQKRRETSTQTNQTATQVYYIDNYLCREIYLCSLFVVYSSTSLTFFVIIIFNLRKYDYINSFPLIILHIYKQTFESL</sequence>
<protein>
    <recommendedName>
        <fullName evidence="2">WW domain-containing protein</fullName>
    </recommendedName>
</protein>
<dbReference type="InterPro" id="IPR036020">
    <property type="entry name" value="WW_dom_sf"/>
</dbReference>
<evidence type="ECO:0000313" key="4">
    <source>
        <dbReference type="Proteomes" id="UP001153714"/>
    </source>
</evidence>
<reference evidence="3" key="2">
    <citation type="submission" date="2022-10" db="EMBL/GenBank/DDBJ databases">
        <authorList>
            <consortium name="ENA_rothamsted_submissions"/>
            <consortium name="culmorum"/>
            <person name="King R."/>
        </authorList>
    </citation>
    <scope>NUCLEOTIDE SEQUENCE</scope>
</reference>
<keyword evidence="1" id="KW-1133">Transmembrane helix</keyword>
<dbReference type="OrthoDB" id="437889at2759"/>
<evidence type="ECO:0000259" key="2">
    <source>
        <dbReference type="PROSITE" id="PS50020"/>
    </source>
</evidence>
<proteinExistence type="predicted"/>
<keyword evidence="1" id="KW-0812">Transmembrane</keyword>
<feature type="domain" description="WW" evidence="2">
    <location>
        <begin position="41"/>
        <end position="75"/>
    </location>
</feature>